<organism evidence="8 9">
    <name type="scientific">Mucilaginibacter mali</name>
    <dbReference type="NCBI Taxonomy" id="2740462"/>
    <lineage>
        <taxon>Bacteria</taxon>
        <taxon>Pseudomonadati</taxon>
        <taxon>Bacteroidota</taxon>
        <taxon>Sphingobacteriia</taxon>
        <taxon>Sphingobacteriales</taxon>
        <taxon>Sphingobacteriaceae</taxon>
        <taxon>Mucilaginibacter</taxon>
    </lineage>
</organism>
<keyword evidence="5" id="KW-0998">Cell outer membrane</keyword>
<dbReference type="EMBL" id="CP054139">
    <property type="protein sequence ID" value="QKJ30707.1"/>
    <property type="molecule type" value="Genomic_DNA"/>
</dbReference>
<dbReference type="RefSeq" id="WP_173415380.1">
    <property type="nucleotide sequence ID" value="NZ_CP054139.1"/>
</dbReference>
<protein>
    <submittedName>
        <fullName evidence="8">RagB/SusD family nutrient uptake outer membrane protein</fullName>
    </submittedName>
</protein>
<dbReference type="GO" id="GO:0009279">
    <property type="term" value="C:cell outer membrane"/>
    <property type="evidence" value="ECO:0007669"/>
    <property type="project" value="UniProtKB-SubCell"/>
</dbReference>
<evidence type="ECO:0000313" key="9">
    <source>
        <dbReference type="Proteomes" id="UP000505355"/>
    </source>
</evidence>
<evidence type="ECO:0000256" key="2">
    <source>
        <dbReference type="ARBA" id="ARBA00006275"/>
    </source>
</evidence>
<evidence type="ECO:0000259" key="6">
    <source>
        <dbReference type="Pfam" id="PF07980"/>
    </source>
</evidence>
<dbReference type="SUPFAM" id="SSF48452">
    <property type="entry name" value="TPR-like"/>
    <property type="match status" value="1"/>
</dbReference>
<dbReference type="InterPro" id="IPR012944">
    <property type="entry name" value="SusD_RagB_dom"/>
</dbReference>
<dbReference type="InterPro" id="IPR033985">
    <property type="entry name" value="SusD-like_N"/>
</dbReference>
<dbReference type="Gene3D" id="1.25.40.390">
    <property type="match status" value="1"/>
</dbReference>
<keyword evidence="4" id="KW-0472">Membrane</keyword>
<keyword evidence="3" id="KW-0732">Signal</keyword>
<dbReference type="KEGG" id="mmab:HQ865_13400"/>
<dbReference type="AlphaFoldDB" id="A0A7D4Q459"/>
<dbReference type="Proteomes" id="UP000505355">
    <property type="component" value="Chromosome"/>
</dbReference>
<evidence type="ECO:0000313" key="8">
    <source>
        <dbReference type="EMBL" id="QKJ30707.1"/>
    </source>
</evidence>
<evidence type="ECO:0000256" key="4">
    <source>
        <dbReference type="ARBA" id="ARBA00023136"/>
    </source>
</evidence>
<dbReference type="Pfam" id="PF14322">
    <property type="entry name" value="SusD-like_3"/>
    <property type="match status" value="1"/>
</dbReference>
<gene>
    <name evidence="8" type="ORF">HQ865_13400</name>
</gene>
<proteinExistence type="inferred from homology"/>
<evidence type="ECO:0000256" key="3">
    <source>
        <dbReference type="ARBA" id="ARBA00022729"/>
    </source>
</evidence>
<dbReference type="InterPro" id="IPR011990">
    <property type="entry name" value="TPR-like_helical_dom_sf"/>
</dbReference>
<comment type="subcellular location">
    <subcellularLocation>
        <location evidence="1">Cell outer membrane</location>
    </subcellularLocation>
</comment>
<evidence type="ECO:0000256" key="1">
    <source>
        <dbReference type="ARBA" id="ARBA00004442"/>
    </source>
</evidence>
<comment type="similarity">
    <text evidence="2">Belongs to the SusD family.</text>
</comment>
<evidence type="ECO:0000256" key="5">
    <source>
        <dbReference type="ARBA" id="ARBA00023237"/>
    </source>
</evidence>
<sequence length="621" mass="68852">MKRHYKKALIVLVTICGFNLLSCKKTLEEYNPGTVTLDLAFNNKTGYEGLINSCYNDMYFFYGKVDWIGPSEMGTDLWQNTGSGDAGLCTYDATLTPAYGTLKTCWGGWYSCINLCNTAIMYAPTVKGYASQAEVNAKVAEAYFMRAWANFNLVEQFGGVVLRTESTAVGGVDLVPVRSTETQFYDQIISDLQFACTNLPITQTLRGRIQRKAAYAMLAKVYLQRTRIGDKAKYAKLALDAAEELINNPTKYNCALYQSDATKSGFAKLFDNANNKNNTEFLWVQAIDVTGLNPDFFNRGRTHQYYLPDLAGKGVDWGQNGTSLLYGRANARQYKPSGYLLTKLFDPRENTPDTRFANSFFYKFYSASNKTITAAIATTYQKDASIVGKVISTTAAFYSGPNYYNAAGATFEEEINMNADQGLSVFTPNWNIPSATKKSMPCLVADPSDVFDATGINYKVAAAGEVNYKDIFPALKKFSGKLYSQSNQDWLGDFGILRLGETYLIAAEAALLYNNDQAKAAQYVNVIRARAAITSRQAEMTVLPSDMTVNFILAERGRELCGEHTRWIDLKRTGNLTTAYLQATNPVAATNFNPTKHIVRPIPQSFLDAITNAKEFGTNGY</sequence>
<name>A0A7D4Q459_9SPHI</name>
<feature type="domain" description="RagB/SusD" evidence="6">
    <location>
        <begin position="454"/>
        <end position="608"/>
    </location>
</feature>
<dbReference type="Pfam" id="PF07980">
    <property type="entry name" value="SusD_RagB"/>
    <property type="match status" value="1"/>
</dbReference>
<feature type="domain" description="SusD-like N-terminal" evidence="7">
    <location>
        <begin position="96"/>
        <end position="223"/>
    </location>
</feature>
<keyword evidence="9" id="KW-1185">Reference proteome</keyword>
<accession>A0A7D4Q459</accession>
<reference evidence="8 9" key="1">
    <citation type="submission" date="2020-05" db="EMBL/GenBank/DDBJ databases">
        <title>Mucilaginibacter mali sp. nov.</title>
        <authorList>
            <person name="Kim H.S."/>
            <person name="Lee K.C."/>
            <person name="Suh M.K."/>
            <person name="Kim J.-S."/>
            <person name="Han K.-I."/>
            <person name="Eom M.K."/>
            <person name="Shin Y.K."/>
            <person name="Lee J.-S."/>
        </authorList>
    </citation>
    <scope>NUCLEOTIDE SEQUENCE [LARGE SCALE GENOMIC DNA]</scope>
    <source>
        <strain evidence="8 9">G2-14</strain>
    </source>
</reference>
<evidence type="ECO:0000259" key="7">
    <source>
        <dbReference type="Pfam" id="PF14322"/>
    </source>
</evidence>